<evidence type="ECO:0000256" key="2">
    <source>
        <dbReference type="ARBA" id="ARBA00022475"/>
    </source>
</evidence>
<keyword evidence="6 8" id="KW-0472">Membrane</keyword>
<feature type="transmembrane region" description="Helical" evidence="8">
    <location>
        <begin position="164"/>
        <end position="181"/>
    </location>
</feature>
<comment type="function">
    <text evidence="8">Catalyzes the phospholipid dependent N-acylation of the N-terminal cysteine of apolipoprotein, the last step in lipoprotein maturation.</text>
</comment>
<comment type="similarity">
    <text evidence="8">Belongs to the CN hydrolase family. Apolipoprotein N-acyltransferase subfamily.</text>
</comment>
<dbReference type="InterPro" id="IPR004563">
    <property type="entry name" value="Apolipo_AcylTrfase"/>
</dbReference>
<feature type="transmembrane region" description="Helical" evidence="8">
    <location>
        <begin position="24"/>
        <end position="39"/>
    </location>
</feature>
<evidence type="ECO:0000256" key="6">
    <source>
        <dbReference type="ARBA" id="ARBA00023136"/>
    </source>
</evidence>
<comment type="catalytic activity">
    <reaction evidence="8">
        <text>N-terminal S-1,2-diacyl-sn-glyceryl-L-cysteinyl-[lipoprotein] + a glycerophospholipid = N-acyl-S-1,2-diacyl-sn-glyceryl-L-cysteinyl-[lipoprotein] + a 2-acyl-sn-glycero-3-phospholipid + H(+)</text>
        <dbReference type="Rhea" id="RHEA:48228"/>
        <dbReference type="Rhea" id="RHEA-COMP:14681"/>
        <dbReference type="Rhea" id="RHEA-COMP:14684"/>
        <dbReference type="ChEBI" id="CHEBI:15378"/>
        <dbReference type="ChEBI" id="CHEBI:136912"/>
        <dbReference type="ChEBI" id="CHEBI:140656"/>
        <dbReference type="ChEBI" id="CHEBI:140657"/>
        <dbReference type="ChEBI" id="CHEBI:140660"/>
        <dbReference type="EC" id="2.3.1.269"/>
    </reaction>
</comment>
<feature type="transmembrane region" description="Helical" evidence="8">
    <location>
        <begin position="48"/>
        <end position="64"/>
    </location>
</feature>
<dbReference type="InterPro" id="IPR003010">
    <property type="entry name" value="C-N_Hydrolase"/>
</dbReference>
<comment type="subcellular location">
    <subcellularLocation>
        <location evidence="1 8">Cell membrane</location>
        <topology evidence="1 8">Multi-pass membrane protein</topology>
    </subcellularLocation>
</comment>
<feature type="transmembrane region" description="Helical" evidence="8">
    <location>
        <begin position="435"/>
        <end position="453"/>
    </location>
</feature>
<dbReference type="EC" id="2.3.1.269" evidence="8"/>
<evidence type="ECO:0000256" key="8">
    <source>
        <dbReference type="HAMAP-Rule" id="MF_01148"/>
    </source>
</evidence>
<evidence type="ECO:0000313" key="10">
    <source>
        <dbReference type="EMBL" id="GAA3233565.1"/>
    </source>
</evidence>
<dbReference type="Gene3D" id="3.60.110.10">
    <property type="entry name" value="Carbon-nitrogen hydrolase"/>
    <property type="match status" value="1"/>
</dbReference>
<feature type="transmembrane region" description="Helical" evidence="8">
    <location>
        <begin position="70"/>
        <end position="88"/>
    </location>
</feature>
<evidence type="ECO:0000256" key="1">
    <source>
        <dbReference type="ARBA" id="ARBA00004651"/>
    </source>
</evidence>
<dbReference type="RefSeq" id="WP_344836208.1">
    <property type="nucleotide sequence ID" value="NZ_BAAAUV010000025.1"/>
</dbReference>
<keyword evidence="11" id="KW-1185">Reference proteome</keyword>
<dbReference type="Proteomes" id="UP001501237">
    <property type="component" value="Unassembled WGS sequence"/>
</dbReference>
<organism evidence="10 11">
    <name type="scientific">Actinocorallia longicatena</name>
    <dbReference type="NCBI Taxonomy" id="111803"/>
    <lineage>
        <taxon>Bacteria</taxon>
        <taxon>Bacillati</taxon>
        <taxon>Actinomycetota</taxon>
        <taxon>Actinomycetes</taxon>
        <taxon>Streptosporangiales</taxon>
        <taxon>Thermomonosporaceae</taxon>
        <taxon>Actinocorallia</taxon>
    </lineage>
</organism>
<dbReference type="Pfam" id="PF20154">
    <property type="entry name" value="LNT_N"/>
    <property type="match status" value="1"/>
</dbReference>
<feature type="transmembrane region" description="Helical" evidence="8">
    <location>
        <begin position="133"/>
        <end position="157"/>
    </location>
</feature>
<evidence type="ECO:0000256" key="4">
    <source>
        <dbReference type="ARBA" id="ARBA00022692"/>
    </source>
</evidence>
<evidence type="ECO:0000256" key="3">
    <source>
        <dbReference type="ARBA" id="ARBA00022679"/>
    </source>
</evidence>
<name>A0ABP6QMW9_9ACTN</name>
<dbReference type="InterPro" id="IPR036526">
    <property type="entry name" value="C-N_Hydrolase_sf"/>
</dbReference>
<feature type="domain" description="CN hydrolase" evidence="9">
    <location>
        <begin position="191"/>
        <end position="420"/>
    </location>
</feature>
<comment type="pathway">
    <text evidence="8">Protein modification; lipoprotein biosynthesis (N-acyl transfer).</text>
</comment>
<evidence type="ECO:0000256" key="5">
    <source>
        <dbReference type="ARBA" id="ARBA00022989"/>
    </source>
</evidence>
<keyword evidence="7 8" id="KW-0012">Acyltransferase</keyword>
<dbReference type="InterPro" id="IPR045378">
    <property type="entry name" value="LNT_N"/>
</dbReference>
<dbReference type="PANTHER" id="PTHR38686:SF1">
    <property type="entry name" value="APOLIPOPROTEIN N-ACYLTRANSFERASE"/>
    <property type="match status" value="1"/>
</dbReference>
<reference evidence="11" key="1">
    <citation type="journal article" date="2019" name="Int. J. Syst. Evol. Microbiol.">
        <title>The Global Catalogue of Microorganisms (GCM) 10K type strain sequencing project: providing services to taxonomists for standard genome sequencing and annotation.</title>
        <authorList>
            <consortium name="The Broad Institute Genomics Platform"/>
            <consortium name="The Broad Institute Genome Sequencing Center for Infectious Disease"/>
            <person name="Wu L."/>
            <person name="Ma J."/>
        </authorList>
    </citation>
    <scope>NUCLEOTIDE SEQUENCE [LARGE SCALE GENOMIC DNA]</scope>
    <source>
        <strain evidence="11">JCM 9377</strain>
    </source>
</reference>
<gene>
    <name evidence="10" type="primary">lnt_2</name>
    <name evidence="8" type="synonym">lnt</name>
    <name evidence="10" type="ORF">GCM10010468_66170</name>
</gene>
<accession>A0ABP6QMW9</accession>
<keyword evidence="5 8" id="KW-1133">Transmembrane helix</keyword>
<protein>
    <recommendedName>
        <fullName evidence="8">Apolipoprotein N-acyltransferase</fullName>
        <shortName evidence="8">ALP N-acyltransferase</shortName>
        <ecNumber evidence="8">2.3.1.269</ecNumber>
    </recommendedName>
</protein>
<dbReference type="HAMAP" id="MF_01148">
    <property type="entry name" value="Lnt"/>
    <property type="match status" value="1"/>
</dbReference>
<dbReference type="NCBIfam" id="TIGR00546">
    <property type="entry name" value="lnt"/>
    <property type="match status" value="1"/>
</dbReference>
<proteinExistence type="inferred from homology"/>
<dbReference type="PANTHER" id="PTHR38686">
    <property type="entry name" value="APOLIPOPROTEIN N-ACYLTRANSFERASE"/>
    <property type="match status" value="1"/>
</dbReference>
<evidence type="ECO:0000256" key="7">
    <source>
        <dbReference type="ARBA" id="ARBA00023315"/>
    </source>
</evidence>
<evidence type="ECO:0000259" key="9">
    <source>
        <dbReference type="PROSITE" id="PS50263"/>
    </source>
</evidence>
<feature type="transmembrane region" description="Helical" evidence="8">
    <location>
        <begin position="95"/>
        <end position="113"/>
    </location>
</feature>
<dbReference type="CDD" id="cd07571">
    <property type="entry name" value="ALP_N-acyl_transferase"/>
    <property type="match status" value="1"/>
</dbReference>
<dbReference type="Pfam" id="PF00795">
    <property type="entry name" value="CN_hydrolase"/>
    <property type="match status" value="1"/>
</dbReference>
<dbReference type="PROSITE" id="PS50263">
    <property type="entry name" value="CN_HYDROLASE"/>
    <property type="match status" value="1"/>
</dbReference>
<keyword evidence="3 8" id="KW-0808">Transferase</keyword>
<dbReference type="SUPFAM" id="SSF56317">
    <property type="entry name" value="Carbon-nitrogen hydrolase"/>
    <property type="match status" value="1"/>
</dbReference>
<keyword evidence="2 8" id="KW-1003">Cell membrane</keyword>
<comment type="caution">
    <text evidence="10">The sequence shown here is derived from an EMBL/GenBank/DDBJ whole genome shotgun (WGS) entry which is preliminary data.</text>
</comment>
<sequence length="460" mass="48479">MLWSFLAGALPVLAFPRAGLGWLAWVGLVPGLLLIRAAADPARAWRRGWAFGFGYLLAAVSWMTPSIGPGVLVVALVFSAPWALWGLAVRACRGAAALVVVPSVWVLGEYARSWHGFGGPWAVFGVTQWRHPAVLALAGVGGVWALSFVLVLVNVALVEADRRALAVAFAAVVAGPALYLLQGAPPVTGRFTVALVQPGIMPDPASRFDAGERITRTLPPVDLVVWGESSVGYDLRTRPDLRERVPGTALVNEDARDAGGRISKSSVLLEDGAEQGRYVKTRLVPFGEYVPFRFALGWLTRISKAAGEDRVPGTGAAVMDVHGTAIAPIVCFESAFPDLGRAAVGMGARVIVVQSATSSFQDSWAPPQHAALGAVRAAESGRPVVQAALTGVSAAFDARGRRLAWMDTGDRGAVVVPLDLPVRGHRTLYSRLGDLVPLLCLLVIAGLGVGTITEKSMRAS</sequence>
<evidence type="ECO:0000313" key="11">
    <source>
        <dbReference type="Proteomes" id="UP001501237"/>
    </source>
</evidence>
<keyword evidence="4 8" id="KW-0812">Transmembrane</keyword>
<dbReference type="EMBL" id="BAAAUV010000025">
    <property type="protein sequence ID" value="GAA3233565.1"/>
    <property type="molecule type" value="Genomic_DNA"/>
</dbReference>